<feature type="domain" description="TonB-dependent receptor plug" evidence="16">
    <location>
        <begin position="66"/>
        <end position="155"/>
    </location>
</feature>
<dbReference type="PANTHER" id="PTHR30069:SF29">
    <property type="entry name" value="HEMOGLOBIN AND HEMOGLOBIN-HAPTOGLOBIN-BINDING PROTEIN 1-RELATED"/>
    <property type="match status" value="1"/>
</dbReference>
<dbReference type="InterPro" id="IPR012910">
    <property type="entry name" value="Plug_dom"/>
</dbReference>
<dbReference type="EMBL" id="JACOGG010000012">
    <property type="protein sequence ID" value="MBC3936099.1"/>
    <property type="molecule type" value="Genomic_DNA"/>
</dbReference>
<evidence type="ECO:0000313" key="18">
    <source>
        <dbReference type="Proteomes" id="UP000612361"/>
    </source>
</evidence>
<evidence type="ECO:0000256" key="11">
    <source>
        <dbReference type="PROSITE-ProRule" id="PRU01360"/>
    </source>
</evidence>
<feature type="domain" description="TonB-dependent receptor-like beta-barrel" evidence="15">
    <location>
        <begin position="260"/>
        <end position="694"/>
    </location>
</feature>
<feature type="signal peptide" evidence="14">
    <location>
        <begin position="1"/>
        <end position="38"/>
    </location>
</feature>
<dbReference type="GO" id="GO:0044718">
    <property type="term" value="P:siderophore transmembrane transport"/>
    <property type="evidence" value="ECO:0007669"/>
    <property type="project" value="TreeGrafter"/>
</dbReference>
<evidence type="ECO:0000256" key="9">
    <source>
        <dbReference type="ARBA" id="ARBA00023170"/>
    </source>
</evidence>
<evidence type="ECO:0000256" key="10">
    <source>
        <dbReference type="ARBA" id="ARBA00023237"/>
    </source>
</evidence>
<keyword evidence="9 17" id="KW-0675">Receptor</keyword>
<dbReference type="Pfam" id="PF07715">
    <property type="entry name" value="Plug"/>
    <property type="match status" value="1"/>
</dbReference>
<evidence type="ECO:0000256" key="5">
    <source>
        <dbReference type="ARBA" id="ARBA00022692"/>
    </source>
</evidence>
<accession>A0A923I4T1</accession>
<keyword evidence="5 11" id="KW-0812">Transmembrane</keyword>
<evidence type="ECO:0000256" key="3">
    <source>
        <dbReference type="ARBA" id="ARBA00022448"/>
    </source>
</evidence>
<comment type="subcellular location">
    <subcellularLocation>
        <location evidence="1 11">Cell outer membrane</location>
        <topology evidence="1 11">Multi-pass membrane protein</topology>
    </subcellularLocation>
</comment>
<dbReference type="RefSeq" id="WP_186881663.1">
    <property type="nucleotide sequence ID" value="NZ_JACOGG010000012.1"/>
</dbReference>
<organism evidence="17 18">
    <name type="scientific">Undibacterium rugosum</name>
    <dbReference type="NCBI Taxonomy" id="2762291"/>
    <lineage>
        <taxon>Bacteria</taxon>
        <taxon>Pseudomonadati</taxon>
        <taxon>Pseudomonadota</taxon>
        <taxon>Betaproteobacteria</taxon>
        <taxon>Burkholderiales</taxon>
        <taxon>Oxalobacteraceae</taxon>
        <taxon>Undibacterium</taxon>
    </lineage>
</organism>
<keyword evidence="4 11" id="KW-1134">Transmembrane beta strand</keyword>
<evidence type="ECO:0000313" key="17">
    <source>
        <dbReference type="EMBL" id="MBC3936099.1"/>
    </source>
</evidence>
<dbReference type="InterPro" id="IPR036942">
    <property type="entry name" value="Beta-barrel_TonB_sf"/>
</dbReference>
<dbReference type="Pfam" id="PF00593">
    <property type="entry name" value="TonB_dep_Rec_b-barrel"/>
    <property type="match status" value="1"/>
</dbReference>
<evidence type="ECO:0000256" key="14">
    <source>
        <dbReference type="SAM" id="SignalP"/>
    </source>
</evidence>
<name>A0A923I4T1_9BURK</name>
<dbReference type="InterPro" id="IPR037066">
    <property type="entry name" value="Plug_dom_sf"/>
</dbReference>
<sequence>MPTKFCFNKSAPAAGVGLIRVVSCALGISSAVSSNVLAQDGADDKQKIQNVEITAPDTQSQRRQDSASKIVIARSELLQFGEQGLAEALKRQPGISVVGTEIRMRGLGSGYTQIMINGEPVPPGFSIDSLSPELIERVEIFRSTTAEFSAQAIAGSINIILRKNVERNTTQLKFSVQHGEAGLSPALSLELADQNGKLSWSLNTALTQNRSGSQPVTTETARDTQDTLTGLRRFHEDIRFQTDKFSMAPRLSWKLDNGDQLVWQNLLEYSQNSMRGNNHEQTELGQASDYPDNDYRSDANTRHLRSDLSWSHRFSPEIKLDSKVSGFYLRRDSDYFFDGYFRPAATSPFVRNVVSYAVDQNLSASGKLLMKLNDQHSFALGWDGGLVRRSEQRLQLDHAAGSTELSRLNEEYHADVRRLAVYAQDEWEISPALQAYLGLRWEGLNTAIRGLTMLPVDTRSSVFSPVTQWLWKLPGSDKDQLRLAVSRTYKAPLTRNLVPRRYTVNNANSPTNADFQGNPHLLPELAWGIDLAYEHYLSKDSVVSLSTYWKRVDNITTFQLFRQGGEWVSWPDNQGRALIAGVEMDARFPLKWWWPQAPAVDIRFNLARNWSRVDSVPGPDNRLVAQVPVTGNLSLDYQRNANHTLGMNLNLQTGGYVRTAIWLNSYSSVNRSLDIYSLWKWEQGLQLRLSLLNVLHQPLVTAEGYTYQGNMLRSIETPRSTAIRLVLEKRL</sequence>
<keyword evidence="3 11" id="KW-0813">Transport</keyword>
<evidence type="ECO:0000256" key="12">
    <source>
        <dbReference type="RuleBase" id="RU003357"/>
    </source>
</evidence>
<evidence type="ECO:0000256" key="13">
    <source>
        <dbReference type="SAM" id="MobiDB-lite"/>
    </source>
</evidence>
<keyword evidence="18" id="KW-1185">Reference proteome</keyword>
<protein>
    <submittedName>
        <fullName evidence="17">TonB-dependent receptor</fullName>
    </submittedName>
</protein>
<dbReference type="PANTHER" id="PTHR30069">
    <property type="entry name" value="TONB-DEPENDENT OUTER MEMBRANE RECEPTOR"/>
    <property type="match status" value="1"/>
</dbReference>
<dbReference type="Proteomes" id="UP000612361">
    <property type="component" value="Unassembled WGS sequence"/>
</dbReference>
<comment type="caution">
    <text evidence="17">The sequence shown here is derived from an EMBL/GenBank/DDBJ whole genome shotgun (WGS) entry which is preliminary data.</text>
</comment>
<dbReference type="AlphaFoldDB" id="A0A923I4T1"/>
<evidence type="ECO:0000259" key="16">
    <source>
        <dbReference type="Pfam" id="PF07715"/>
    </source>
</evidence>
<reference evidence="17" key="1">
    <citation type="submission" date="2020-08" db="EMBL/GenBank/DDBJ databases">
        <title>Novel species isolated from subtropical streams in China.</title>
        <authorList>
            <person name="Lu H."/>
        </authorList>
    </citation>
    <scope>NUCLEOTIDE SEQUENCE</scope>
    <source>
        <strain evidence="17">CY7W</strain>
    </source>
</reference>
<proteinExistence type="inferred from homology"/>
<evidence type="ECO:0000256" key="4">
    <source>
        <dbReference type="ARBA" id="ARBA00022452"/>
    </source>
</evidence>
<keyword evidence="8 11" id="KW-0472">Membrane</keyword>
<dbReference type="InterPro" id="IPR000531">
    <property type="entry name" value="Beta-barrel_TonB"/>
</dbReference>
<gene>
    <name evidence="17" type="ORF">H8K47_12060</name>
</gene>
<dbReference type="GO" id="GO:0015344">
    <property type="term" value="F:siderophore uptake transmembrane transporter activity"/>
    <property type="evidence" value="ECO:0007669"/>
    <property type="project" value="TreeGrafter"/>
</dbReference>
<dbReference type="Gene3D" id="2.40.170.20">
    <property type="entry name" value="TonB-dependent receptor, beta-barrel domain"/>
    <property type="match status" value="1"/>
</dbReference>
<keyword evidence="6 14" id="KW-0732">Signal</keyword>
<dbReference type="PROSITE" id="PS52016">
    <property type="entry name" value="TONB_DEPENDENT_REC_3"/>
    <property type="match status" value="1"/>
</dbReference>
<dbReference type="GO" id="GO:0009279">
    <property type="term" value="C:cell outer membrane"/>
    <property type="evidence" value="ECO:0007669"/>
    <property type="project" value="UniProtKB-SubCell"/>
</dbReference>
<evidence type="ECO:0000256" key="8">
    <source>
        <dbReference type="ARBA" id="ARBA00023136"/>
    </source>
</evidence>
<evidence type="ECO:0000256" key="6">
    <source>
        <dbReference type="ARBA" id="ARBA00022729"/>
    </source>
</evidence>
<dbReference type="SUPFAM" id="SSF56935">
    <property type="entry name" value="Porins"/>
    <property type="match status" value="1"/>
</dbReference>
<evidence type="ECO:0000256" key="2">
    <source>
        <dbReference type="ARBA" id="ARBA00009810"/>
    </source>
</evidence>
<keyword evidence="7 12" id="KW-0798">TonB box</keyword>
<feature type="region of interest" description="Disordered" evidence="13">
    <location>
        <begin position="274"/>
        <end position="298"/>
    </location>
</feature>
<evidence type="ECO:0000259" key="15">
    <source>
        <dbReference type="Pfam" id="PF00593"/>
    </source>
</evidence>
<dbReference type="Gene3D" id="2.170.130.10">
    <property type="entry name" value="TonB-dependent receptor, plug domain"/>
    <property type="match status" value="1"/>
</dbReference>
<keyword evidence="10 11" id="KW-0998">Cell outer membrane</keyword>
<feature type="chain" id="PRO_5037770263" evidence="14">
    <location>
        <begin position="39"/>
        <end position="731"/>
    </location>
</feature>
<evidence type="ECO:0000256" key="7">
    <source>
        <dbReference type="ARBA" id="ARBA00023077"/>
    </source>
</evidence>
<comment type="similarity">
    <text evidence="2 11 12">Belongs to the TonB-dependent receptor family.</text>
</comment>
<dbReference type="InterPro" id="IPR039426">
    <property type="entry name" value="TonB-dep_rcpt-like"/>
</dbReference>
<evidence type="ECO:0000256" key="1">
    <source>
        <dbReference type="ARBA" id="ARBA00004571"/>
    </source>
</evidence>